<gene>
    <name evidence="2" type="ORF">TPAR_08574</name>
</gene>
<dbReference type="Proteomes" id="UP000237481">
    <property type="component" value="Unassembled WGS sequence"/>
</dbReference>
<name>A0A2S4KM30_9HYPO</name>
<evidence type="ECO:0000313" key="3">
    <source>
        <dbReference type="Proteomes" id="UP000237481"/>
    </source>
</evidence>
<feature type="compositionally biased region" description="Basic and acidic residues" evidence="1">
    <location>
        <begin position="161"/>
        <end position="181"/>
    </location>
</feature>
<dbReference type="EMBL" id="PKSG01001067">
    <property type="protein sequence ID" value="POR31242.1"/>
    <property type="molecule type" value="Genomic_DNA"/>
</dbReference>
<reference evidence="2 3" key="1">
    <citation type="submission" date="2018-01" db="EMBL/GenBank/DDBJ databases">
        <title>Harnessing the power of phylogenomics to disentangle the directionality and signatures of interkingdom host jumping in the parasitic fungal genus Tolypocladium.</title>
        <authorList>
            <person name="Quandt C.A."/>
            <person name="Patterson W."/>
            <person name="Spatafora J.W."/>
        </authorList>
    </citation>
    <scope>NUCLEOTIDE SEQUENCE [LARGE SCALE GENOMIC DNA]</scope>
    <source>
        <strain evidence="2 3">NRBC 100945</strain>
    </source>
</reference>
<proteinExistence type="predicted"/>
<accession>A0A2S4KM30</accession>
<evidence type="ECO:0000313" key="2">
    <source>
        <dbReference type="EMBL" id="POR31242.1"/>
    </source>
</evidence>
<sequence>MELHSGGLDGSSAAIERTAASVPCPTRNVQAQLETEVQGPSCLQAAPPVQWEVTIAFAPSDPSMMQPPSMAPPLPSPLRRPRSRGRSLAGTLVRQNPPPPTSLRLLLDGFSNCRRRALHSLPAALNPRARESLAPVVLCSFARASCASRPPLPAELLSRTTGDDKVPRRIEPTADHSDAAHSRSAFRGPSDPVAHIAYDEHRADAAKTTTDKPRVRLTGDRDAYPSTRPSVHPSIHRAPRA</sequence>
<evidence type="ECO:0000256" key="1">
    <source>
        <dbReference type="SAM" id="MobiDB-lite"/>
    </source>
</evidence>
<comment type="caution">
    <text evidence="2">The sequence shown here is derived from an EMBL/GenBank/DDBJ whole genome shotgun (WGS) entry which is preliminary data.</text>
</comment>
<organism evidence="2 3">
    <name type="scientific">Tolypocladium paradoxum</name>
    <dbReference type="NCBI Taxonomy" id="94208"/>
    <lineage>
        <taxon>Eukaryota</taxon>
        <taxon>Fungi</taxon>
        <taxon>Dikarya</taxon>
        <taxon>Ascomycota</taxon>
        <taxon>Pezizomycotina</taxon>
        <taxon>Sordariomycetes</taxon>
        <taxon>Hypocreomycetidae</taxon>
        <taxon>Hypocreales</taxon>
        <taxon>Ophiocordycipitaceae</taxon>
        <taxon>Tolypocladium</taxon>
    </lineage>
</organism>
<feature type="region of interest" description="Disordered" evidence="1">
    <location>
        <begin position="152"/>
        <end position="241"/>
    </location>
</feature>
<feature type="compositionally biased region" description="Pro residues" evidence="1">
    <location>
        <begin position="69"/>
        <end position="78"/>
    </location>
</feature>
<feature type="compositionally biased region" description="Basic and acidic residues" evidence="1">
    <location>
        <begin position="197"/>
        <end position="223"/>
    </location>
</feature>
<dbReference type="AlphaFoldDB" id="A0A2S4KM30"/>
<keyword evidence="3" id="KW-1185">Reference proteome</keyword>
<protein>
    <submittedName>
        <fullName evidence="2">Uncharacterized protein</fullName>
    </submittedName>
</protein>
<feature type="region of interest" description="Disordered" evidence="1">
    <location>
        <begin position="61"/>
        <end position="85"/>
    </location>
</feature>